<evidence type="ECO:0000313" key="2">
    <source>
        <dbReference type="Proteomes" id="UP000714420"/>
    </source>
</evidence>
<name>A0ABX2AP21_9BACT</name>
<gene>
    <name evidence="1" type="ORF">HPS56_05330</name>
</gene>
<dbReference type="EMBL" id="JABKKF010000003">
    <property type="protein sequence ID" value="NPD91777.1"/>
    <property type="molecule type" value="Genomic_DNA"/>
</dbReference>
<comment type="caution">
    <text evidence="1">The sequence shown here is derived from an EMBL/GenBank/DDBJ whole genome shotgun (WGS) entry which is preliminary data.</text>
</comment>
<dbReference type="SUPFAM" id="SSF49373">
    <property type="entry name" value="Invasin/intimin cell-adhesion fragments"/>
    <property type="match status" value="1"/>
</dbReference>
<protein>
    <submittedName>
        <fullName evidence="1">Uncharacterized protein</fullName>
    </submittedName>
</protein>
<dbReference type="Gene3D" id="2.60.40.1080">
    <property type="match status" value="1"/>
</dbReference>
<reference evidence="1 2" key="1">
    <citation type="submission" date="2020-05" db="EMBL/GenBank/DDBJ databases">
        <title>Distinct polysaccharide utilization as determinants for interspecies competition between intestinal Prevotella spp.</title>
        <authorList>
            <person name="Galvez E.J.C."/>
            <person name="Iljazovic A."/>
            <person name="Strowig T."/>
        </authorList>
    </citation>
    <scope>NUCLEOTIDE SEQUENCE [LARGE SCALE GENOMIC DNA]</scope>
    <source>
        <strain evidence="1 2">PMUR</strain>
    </source>
</reference>
<organism evidence="1 2">
    <name type="scientific">Xylanibacter muris</name>
    <dbReference type="NCBI Taxonomy" id="2736290"/>
    <lineage>
        <taxon>Bacteria</taxon>
        <taxon>Pseudomonadati</taxon>
        <taxon>Bacteroidota</taxon>
        <taxon>Bacteroidia</taxon>
        <taxon>Bacteroidales</taxon>
        <taxon>Prevotellaceae</taxon>
        <taxon>Xylanibacter</taxon>
    </lineage>
</organism>
<keyword evidence="2" id="KW-1185">Reference proteome</keyword>
<dbReference type="RefSeq" id="WP_172275021.1">
    <property type="nucleotide sequence ID" value="NZ_CASGMU010000005.1"/>
</dbReference>
<dbReference type="Proteomes" id="UP000714420">
    <property type="component" value="Unassembled WGS sequence"/>
</dbReference>
<accession>A0ABX2AP21</accession>
<dbReference type="InterPro" id="IPR008964">
    <property type="entry name" value="Invasin/intimin_cell_adhesion"/>
</dbReference>
<sequence length="669" mass="73044">MRNRILFIAMTVVCCMAGKAQRTLFYESFDKCNGQGGNDLTWDESSVSVIDKDLHLDNPSWTISNVSPYYSSQGFMCMRVGEGTKNGKASSPVFKNMERNAVLYFKAGGFGQKGKGIKILVKNGYVSGTKRSSDTTVTAPGGMFSDFVVPITKAEGVSGSPYVIFDSAEPNIKNSFYLDEIRLVEYPGNQTPTRITFGENSDGTTIDNGTLRITDDVAFISPRATLCGYGMKDVRYKSGNSNVAVVDDEGTVTLRSFGTTEITAYFNGTESLAASEMSYTIDYDMSKPSTGVSFTSVKGSFKNAHGSSIMQRYTDFIGDDGNIYTFKDSATFKAIAGEDNSPLVMHISKGNLTSPLFNYRNGYTVKVTYYAKNNSVPLKIRSGNEESVWYENGPKSSAWGTGYTAVLNVTDTSQPFRITAAERGTYISRIDVIPIPVALCLDEKEDVCIPCPEYADVRLIRSLSNTYWNTFCVPFTISSDQVRSVFGDGTVISRFSGMSEDRSVMNFTPSENIEEGVAYLIMPERNVVNPEFVKVTVGTKGVNPEAGLTDGYGFRGVYSPYSLQSNELFITKRGTLSTAAQGKNIISGMRAFVVLPDIGLVRSMRLSINGNDTSLSDIYAGDITTATGDGGIYNLNGVRMAGTEDSELLRHGRANRGIYIINGKKLIIR</sequence>
<proteinExistence type="predicted"/>
<evidence type="ECO:0000313" key="1">
    <source>
        <dbReference type="EMBL" id="NPD91777.1"/>
    </source>
</evidence>